<evidence type="ECO:0000313" key="1">
    <source>
        <dbReference type="EMBL" id="TFK95288.1"/>
    </source>
</evidence>
<dbReference type="EMBL" id="ML178895">
    <property type="protein sequence ID" value="TFK95288.1"/>
    <property type="molecule type" value="Genomic_DNA"/>
</dbReference>
<dbReference type="AlphaFoldDB" id="A0A5C3Q511"/>
<sequence length="438" mass="49706">MSTLEFPDEILDAILNHYFHIPTNVFFSNLNVSSPNFFTSAPNNPEYAVLLVSRIVHQLALPHFYNTVIVRSTKQAKSICRSLYANPSNFTHFTRRIRIENGHLRAPALKTLFAQVGSRLEDLCIRVRYAAADHDPHTLHTEGTPDVTPALRNVNPIRLGIIDYAEEIKEIHFMSPILDIYSLGSVFWSRLNTLYLPYRFYSKRSSDYRPQQPGNDFLMSCPGLQTIHLPSEFSMSSVATFTMTGAHDGTAQVVVHGPEVVADALRRLEKAEPSDREMAQNMDQARVLTIGSLAAVANFPPFETPRPSLVLNFFMNTFKFPNELLDAILEYYFYIPEGVFFSNLNVSSPNFITCAPNHPGYSALLVSRNLRHMAMPYFYSTVIIRSVKQAEAIGRSLQIDSQKFYRFTRRIRIEDGHIPAVNSLLTLVGSQLEEFCTR</sequence>
<dbReference type="Proteomes" id="UP000305067">
    <property type="component" value="Unassembled WGS sequence"/>
</dbReference>
<proteinExistence type="predicted"/>
<evidence type="ECO:0000313" key="2">
    <source>
        <dbReference type="Proteomes" id="UP000305067"/>
    </source>
</evidence>
<dbReference type="OrthoDB" id="2786563at2759"/>
<gene>
    <name evidence="1" type="ORF">BDV98DRAFT_609032</name>
</gene>
<accession>A0A5C3Q511</accession>
<keyword evidence="2" id="KW-1185">Reference proteome</keyword>
<protein>
    <submittedName>
        <fullName evidence="1">Uncharacterized protein</fullName>
    </submittedName>
</protein>
<name>A0A5C3Q511_9AGAR</name>
<organism evidence="1 2">
    <name type="scientific">Pterulicium gracile</name>
    <dbReference type="NCBI Taxonomy" id="1884261"/>
    <lineage>
        <taxon>Eukaryota</taxon>
        <taxon>Fungi</taxon>
        <taxon>Dikarya</taxon>
        <taxon>Basidiomycota</taxon>
        <taxon>Agaricomycotina</taxon>
        <taxon>Agaricomycetes</taxon>
        <taxon>Agaricomycetidae</taxon>
        <taxon>Agaricales</taxon>
        <taxon>Pleurotineae</taxon>
        <taxon>Pterulaceae</taxon>
        <taxon>Pterulicium</taxon>
    </lineage>
</organism>
<reference evidence="1 2" key="1">
    <citation type="journal article" date="2019" name="Nat. Ecol. Evol.">
        <title>Megaphylogeny resolves global patterns of mushroom evolution.</title>
        <authorList>
            <person name="Varga T."/>
            <person name="Krizsan K."/>
            <person name="Foldi C."/>
            <person name="Dima B."/>
            <person name="Sanchez-Garcia M."/>
            <person name="Sanchez-Ramirez S."/>
            <person name="Szollosi G.J."/>
            <person name="Szarkandi J.G."/>
            <person name="Papp V."/>
            <person name="Albert L."/>
            <person name="Andreopoulos W."/>
            <person name="Angelini C."/>
            <person name="Antonin V."/>
            <person name="Barry K.W."/>
            <person name="Bougher N.L."/>
            <person name="Buchanan P."/>
            <person name="Buyck B."/>
            <person name="Bense V."/>
            <person name="Catcheside P."/>
            <person name="Chovatia M."/>
            <person name="Cooper J."/>
            <person name="Damon W."/>
            <person name="Desjardin D."/>
            <person name="Finy P."/>
            <person name="Geml J."/>
            <person name="Haridas S."/>
            <person name="Hughes K."/>
            <person name="Justo A."/>
            <person name="Karasinski D."/>
            <person name="Kautmanova I."/>
            <person name="Kiss B."/>
            <person name="Kocsube S."/>
            <person name="Kotiranta H."/>
            <person name="LaButti K.M."/>
            <person name="Lechner B.E."/>
            <person name="Liimatainen K."/>
            <person name="Lipzen A."/>
            <person name="Lukacs Z."/>
            <person name="Mihaltcheva S."/>
            <person name="Morgado L.N."/>
            <person name="Niskanen T."/>
            <person name="Noordeloos M.E."/>
            <person name="Ohm R.A."/>
            <person name="Ortiz-Santana B."/>
            <person name="Ovrebo C."/>
            <person name="Racz N."/>
            <person name="Riley R."/>
            <person name="Savchenko A."/>
            <person name="Shiryaev A."/>
            <person name="Soop K."/>
            <person name="Spirin V."/>
            <person name="Szebenyi C."/>
            <person name="Tomsovsky M."/>
            <person name="Tulloss R.E."/>
            <person name="Uehling J."/>
            <person name="Grigoriev I.V."/>
            <person name="Vagvolgyi C."/>
            <person name="Papp T."/>
            <person name="Martin F.M."/>
            <person name="Miettinen O."/>
            <person name="Hibbett D.S."/>
            <person name="Nagy L.G."/>
        </authorList>
    </citation>
    <scope>NUCLEOTIDE SEQUENCE [LARGE SCALE GENOMIC DNA]</scope>
    <source>
        <strain evidence="1 2">CBS 309.79</strain>
    </source>
</reference>